<dbReference type="RefSeq" id="WP_189455124.1">
    <property type="nucleotide sequence ID" value="NZ_BMYD01000002.1"/>
</dbReference>
<accession>A0A918SYQ7</accession>
<name>A0A918SYQ7_9GAMM</name>
<evidence type="ECO:0000256" key="15">
    <source>
        <dbReference type="ARBA" id="ARBA00064003"/>
    </source>
</evidence>
<dbReference type="InterPro" id="IPR013655">
    <property type="entry name" value="PAS_fold_3"/>
</dbReference>
<comment type="subunit">
    <text evidence="15">At low DSF concentrations, interacts with RpfF.</text>
</comment>
<keyword evidence="14 20" id="KW-0472">Membrane</keyword>
<dbReference type="CDD" id="cd00130">
    <property type="entry name" value="PAS"/>
    <property type="match status" value="2"/>
</dbReference>
<dbReference type="InterPro" id="IPR036641">
    <property type="entry name" value="HPT_dom_sf"/>
</dbReference>
<evidence type="ECO:0000256" key="1">
    <source>
        <dbReference type="ARBA" id="ARBA00000085"/>
    </source>
</evidence>
<evidence type="ECO:0000256" key="11">
    <source>
        <dbReference type="ARBA" id="ARBA00022989"/>
    </source>
</evidence>
<evidence type="ECO:0000256" key="6">
    <source>
        <dbReference type="ARBA" id="ARBA00022679"/>
    </source>
</evidence>
<evidence type="ECO:0000256" key="19">
    <source>
        <dbReference type="SAM" id="MobiDB-lite"/>
    </source>
</evidence>
<evidence type="ECO:0000256" key="9">
    <source>
        <dbReference type="ARBA" id="ARBA00022777"/>
    </source>
</evidence>
<dbReference type="CDD" id="cd06225">
    <property type="entry name" value="HAMP"/>
    <property type="match status" value="1"/>
</dbReference>
<feature type="domain" description="PAS" evidence="23">
    <location>
        <begin position="517"/>
        <end position="574"/>
    </location>
</feature>
<evidence type="ECO:0000256" key="10">
    <source>
        <dbReference type="ARBA" id="ARBA00022840"/>
    </source>
</evidence>
<keyword evidence="13" id="KW-0843">Virulence</keyword>
<evidence type="ECO:0000256" key="14">
    <source>
        <dbReference type="ARBA" id="ARBA00023136"/>
    </source>
</evidence>
<dbReference type="Pfam" id="PF00672">
    <property type="entry name" value="HAMP"/>
    <property type="match status" value="1"/>
</dbReference>
<dbReference type="InterPro" id="IPR035965">
    <property type="entry name" value="PAS-like_dom_sf"/>
</dbReference>
<evidence type="ECO:0000259" key="22">
    <source>
        <dbReference type="PROSITE" id="PS50110"/>
    </source>
</evidence>
<feature type="modified residue" description="4-aspartylphosphate" evidence="18">
    <location>
        <position position="948"/>
    </location>
</feature>
<feature type="domain" description="HPt" evidence="26">
    <location>
        <begin position="1206"/>
        <end position="1299"/>
    </location>
</feature>
<dbReference type="CDD" id="cd00088">
    <property type="entry name" value="HPT"/>
    <property type="match status" value="1"/>
</dbReference>
<keyword evidence="6" id="KW-0808">Transferase</keyword>
<evidence type="ECO:0000256" key="18">
    <source>
        <dbReference type="PROSITE-ProRule" id="PRU00169"/>
    </source>
</evidence>
<dbReference type="SMART" id="SM00091">
    <property type="entry name" value="PAS"/>
    <property type="match status" value="2"/>
</dbReference>
<evidence type="ECO:0000256" key="5">
    <source>
        <dbReference type="ARBA" id="ARBA00022553"/>
    </source>
</evidence>
<dbReference type="SUPFAM" id="SSF55785">
    <property type="entry name" value="PYP-like sensor domain (PAS domain)"/>
    <property type="match status" value="2"/>
</dbReference>
<dbReference type="Pfam" id="PF00512">
    <property type="entry name" value="HisKA"/>
    <property type="match status" value="1"/>
</dbReference>
<gene>
    <name evidence="27" type="ORF">GCM10007067_15620</name>
</gene>
<dbReference type="PROSITE" id="PS50109">
    <property type="entry name" value="HIS_KIN"/>
    <property type="match status" value="1"/>
</dbReference>
<evidence type="ECO:0000256" key="16">
    <source>
        <dbReference type="ARBA" id="ARBA00068150"/>
    </source>
</evidence>
<keyword evidence="28" id="KW-1185">Reference proteome</keyword>
<dbReference type="Pfam" id="PF00989">
    <property type="entry name" value="PAS"/>
    <property type="match status" value="1"/>
</dbReference>
<comment type="subcellular location">
    <subcellularLocation>
        <location evidence="2">Cell inner membrane</location>
        <topology evidence="2">Multi-pass membrane protein</topology>
    </subcellularLocation>
</comment>
<dbReference type="FunFam" id="3.30.565.10:FF:000010">
    <property type="entry name" value="Sensor histidine kinase RcsC"/>
    <property type="match status" value="1"/>
</dbReference>
<keyword evidence="5 18" id="KW-0597">Phosphoprotein</keyword>
<keyword evidence="8" id="KW-0547">Nucleotide-binding</keyword>
<dbReference type="SUPFAM" id="SSF47384">
    <property type="entry name" value="Homodimeric domain of signal transducing histidine kinase"/>
    <property type="match status" value="1"/>
</dbReference>
<dbReference type="PRINTS" id="PR00344">
    <property type="entry name" value="BCTRLSENSOR"/>
</dbReference>
<dbReference type="GO" id="GO:0005524">
    <property type="term" value="F:ATP binding"/>
    <property type="evidence" value="ECO:0007669"/>
    <property type="project" value="UniProtKB-KW"/>
</dbReference>
<dbReference type="Gene3D" id="3.30.565.10">
    <property type="entry name" value="Histidine kinase-like ATPase, C-terminal domain"/>
    <property type="match status" value="1"/>
</dbReference>
<dbReference type="InterPro" id="IPR036890">
    <property type="entry name" value="HATPase_C_sf"/>
</dbReference>
<keyword evidence="11 20" id="KW-1133">Transmembrane helix</keyword>
<dbReference type="FunFam" id="1.10.287.130:FF:000002">
    <property type="entry name" value="Two-component osmosensing histidine kinase"/>
    <property type="match status" value="1"/>
</dbReference>
<protein>
    <recommendedName>
        <fullName evidence="16">Sensory/regulatory protein RpfC</fullName>
        <ecNumber evidence="3">2.7.13.3</ecNumber>
    </recommendedName>
</protein>
<dbReference type="SUPFAM" id="SSF55874">
    <property type="entry name" value="ATPase domain of HSP90 chaperone/DNA topoisomerase II/histidine kinase"/>
    <property type="match status" value="1"/>
</dbReference>
<feature type="transmembrane region" description="Helical" evidence="20">
    <location>
        <begin position="12"/>
        <end position="30"/>
    </location>
</feature>
<evidence type="ECO:0000256" key="7">
    <source>
        <dbReference type="ARBA" id="ARBA00022692"/>
    </source>
</evidence>
<dbReference type="SUPFAM" id="SSF158472">
    <property type="entry name" value="HAMP domain-like"/>
    <property type="match status" value="1"/>
</dbReference>
<dbReference type="PANTHER" id="PTHR45339:SF1">
    <property type="entry name" value="HYBRID SIGNAL TRANSDUCTION HISTIDINE KINASE J"/>
    <property type="match status" value="1"/>
</dbReference>
<comment type="caution">
    <text evidence="27">The sequence shown here is derived from an EMBL/GenBank/DDBJ whole genome shotgun (WGS) entry which is preliminary data.</text>
</comment>
<evidence type="ECO:0000256" key="3">
    <source>
        <dbReference type="ARBA" id="ARBA00012438"/>
    </source>
</evidence>
<dbReference type="GO" id="GO:0000155">
    <property type="term" value="F:phosphorelay sensor kinase activity"/>
    <property type="evidence" value="ECO:0007669"/>
    <property type="project" value="InterPro"/>
</dbReference>
<dbReference type="Gene3D" id="3.40.50.2300">
    <property type="match status" value="2"/>
</dbReference>
<dbReference type="NCBIfam" id="TIGR00229">
    <property type="entry name" value="sensory_box"/>
    <property type="match status" value="2"/>
</dbReference>
<feature type="transmembrane region" description="Helical" evidence="20">
    <location>
        <begin position="299"/>
        <end position="318"/>
    </location>
</feature>
<dbReference type="PANTHER" id="PTHR45339">
    <property type="entry name" value="HYBRID SIGNAL TRANSDUCTION HISTIDINE KINASE J"/>
    <property type="match status" value="1"/>
</dbReference>
<reference evidence="27" key="1">
    <citation type="journal article" date="2014" name="Int. J. Syst. Evol. Microbiol.">
        <title>Complete genome sequence of Corynebacterium casei LMG S-19264T (=DSM 44701T), isolated from a smear-ripened cheese.</title>
        <authorList>
            <consortium name="US DOE Joint Genome Institute (JGI-PGF)"/>
            <person name="Walter F."/>
            <person name="Albersmeier A."/>
            <person name="Kalinowski J."/>
            <person name="Ruckert C."/>
        </authorList>
    </citation>
    <scope>NUCLEOTIDE SEQUENCE</scope>
    <source>
        <strain evidence="27">KCTC 23077</strain>
    </source>
</reference>
<dbReference type="SMART" id="SM00304">
    <property type="entry name" value="HAMP"/>
    <property type="match status" value="1"/>
</dbReference>
<dbReference type="Pfam" id="PF02518">
    <property type="entry name" value="HATPase_c"/>
    <property type="match status" value="1"/>
</dbReference>
<evidence type="ECO:0000256" key="17">
    <source>
        <dbReference type="PROSITE-ProRule" id="PRU00110"/>
    </source>
</evidence>
<feature type="modified residue" description="4-aspartylphosphate" evidence="18">
    <location>
        <position position="1092"/>
    </location>
</feature>
<keyword evidence="9" id="KW-0418">Kinase</keyword>
<dbReference type="SMART" id="SM00086">
    <property type="entry name" value="PAC"/>
    <property type="match status" value="2"/>
</dbReference>
<keyword evidence="4" id="KW-1003">Cell membrane</keyword>
<dbReference type="SMART" id="SM00388">
    <property type="entry name" value="HisKA"/>
    <property type="match status" value="1"/>
</dbReference>
<evidence type="ECO:0000256" key="13">
    <source>
        <dbReference type="ARBA" id="ARBA00023026"/>
    </source>
</evidence>
<dbReference type="SMART" id="SM00073">
    <property type="entry name" value="HPT"/>
    <property type="match status" value="1"/>
</dbReference>
<dbReference type="SUPFAM" id="SSF52172">
    <property type="entry name" value="CheY-like"/>
    <property type="match status" value="2"/>
</dbReference>
<dbReference type="InterPro" id="IPR000014">
    <property type="entry name" value="PAS"/>
</dbReference>
<dbReference type="CDD" id="cd00156">
    <property type="entry name" value="REC"/>
    <property type="match status" value="1"/>
</dbReference>
<feature type="domain" description="PAC" evidence="24">
    <location>
        <begin position="472"/>
        <end position="523"/>
    </location>
</feature>
<feature type="domain" description="PAS" evidence="23">
    <location>
        <begin position="394"/>
        <end position="450"/>
    </location>
</feature>
<dbReference type="InterPro" id="IPR004358">
    <property type="entry name" value="Sig_transdc_His_kin-like_C"/>
</dbReference>
<dbReference type="InterPro" id="IPR001610">
    <property type="entry name" value="PAC"/>
</dbReference>
<feature type="compositionally biased region" description="Basic and acidic residues" evidence="19">
    <location>
        <begin position="1025"/>
        <end position="1037"/>
    </location>
</feature>
<dbReference type="InterPro" id="IPR001789">
    <property type="entry name" value="Sig_transdc_resp-reg_receiver"/>
</dbReference>
<keyword evidence="7 20" id="KW-0812">Transmembrane</keyword>
<dbReference type="PROSITE" id="PS50112">
    <property type="entry name" value="PAS"/>
    <property type="match status" value="2"/>
</dbReference>
<dbReference type="InterPro" id="IPR005467">
    <property type="entry name" value="His_kinase_dom"/>
</dbReference>
<evidence type="ECO:0000259" key="25">
    <source>
        <dbReference type="PROSITE" id="PS50885"/>
    </source>
</evidence>
<feature type="domain" description="HAMP" evidence="25">
    <location>
        <begin position="319"/>
        <end position="371"/>
    </location>
</feature>
<evidence type="ECO:0000256" key="4">
    <source>
        <dbReference type="ARBA" id="ARBA00022475"/>
    </source>
</evidence>
<feature type="domain" description="Histidine kinase" evidence="21">
    <location>
        <begin position="656"/>
        <end position="877"/>
    </location>
</feature>
<evidence type="ECO:0000313" key="27">
    <source>
        <dbReference type="EMBL" id="GHA79056.1"/>
    </source>
</evidence>
<organism evidence="27 28">
    <name type="scientific">Cognatilysobacter bugurensis</name>
    <dbReference type="NCBI Taxonomy" id="543356"/>
    <lineage>
        <taxon>Bacteria</taxon>
        <taxon>Pseudomonadati</taxon>
        <taxon>Pseudomonadota</taxon>
        <taxon>Gammaproteobacteria</taxon>
        <taxon>Lysobacterales</taxon>
        <taxon>Lysobacteraceae</taxon>
        <taxon>Cognatilysobacter</taxon>
    </lineage>
</organism>
<evidence type="ECO:0000256" key="2">
    <source>
        <dbReference type="ARBA" id="ARBA00004429"/>
    </source>
</evidence>
<feature type="region of interest" description="Disordered" evidence="19">
    <location>
        <begin position="1167"/>
        <end position="1186"/>
    </location>
</feature>
<dbReference type="PROSITE" id="PS50894">
    <property type="entry name" value="HPT"/>
    <property type="match status" value="1"/>
</dbReference>
<evidence type="ECO:0000256" key="12">
    <source>
        <dbReference type="ARBA" id="ARBA00023012"/>
    </source>
</evidence>
<dbReference type="SMART" id="SM00387">
    <property type="entry name" value="HATPase_c"/>
    <property type="match status" value="1"/>
</dbReference>
<dbReference type="InterPro" id="IPR008207">
    <property type="entry name" value="Sig_transdc_His_kin_Hpt_dom"/>
</dbReference>
<dbReference type="Pfam" id="PF00072">
    <property type="entry name" value="Response_reg"/>
    <property type="match status" value="2"/>
</dbReference>
<dbReference type="Gene3D" id="1.20.120.160">
    <property type="entry name" value="HPT domain"/>
    <property type="match status" value="1"/>
</dbReference>
<dbReference type="SMART" id="SM00448">
    <property type="entry name" value="REC"/>
    <property type="match status" value="2"/>
</dbReference>
<feature type="region of interest" description="Disordered" evidence="19">
    <location>
        <begin position="1013"/>
        <end position="1037"/>
    </location>
</feature>
<dbReference type="Pfam" id="PF01627">
    <property type="entry name" value="Hpt"/>
    <property type="match status" value="1"/>
</dbReference>
<dbReference type="EMBL" id="BMYD01000002">
    <property type="protein sequence ID" value="GHA79056.1"/>
    <property type="molecule type" value="Genomic_DNA"/>
</dbReference>
<dbReference type="EC" id="2.7.13.3" evidence="3"/>
<feature type="domain" description="Response regulatory" evidence="22">
    <location>
        <begin position="894"/>
        <end position="1015"/>
    </location>
</feature>
<dbReference type="PROSITE" id="PS50110">
    <property type="entry name" value="RESPONSE_REGULATORY"/>
    <property type="match status" value="2"/>
</dbReference>
<dbReference type="Pfam" id="PF08447">
    <property type="entry name" value="PAS_3"/>
    <property type="match status" value="1"/>
</dbReference>
<dbReference type="CDD" id="cd17546">
    <property type="entry name" value="REC_hyHK_CKI1_RcsC-like"/>
    <property type="match status" value="1"/>
</dbReference>
<dbReference type="SUPFAM" id="SSF47226">
    <property type="entry name" value="Histidine-containing phosphotransfer domain, HPT domain"/>
    <property type="match status" value="1"/>
</dbReference>
<comment type="catalytic activity">
    <reaction evidence="1">
        <text>ATP + protein L-histidine = ADP + protein N-phospho-L-histidine.</text>
        <dbReference type="EC" id="2.7.13.3"/>
    </reaction>
</comment>
<dbReference type="CDD" id="cd16922">
    <property type="entry name" value="HATPase_EvgS-ArcB-TorS-like"/>
    <property type="match status" value="1"/>
</dbReference>
<dbReference type="Gene3D" id="6.10.340.10">
    <property type="match status" value="1"/>
</dbReference>
<dbReference type="InterPro" id="IPR000700">
    <property type="entry name" value="PAS-assoc_C"/>
</dbReference>
<keyword evidence="12" id="KW-0902">Two-component regulatory system</keyword>
<dbReference type="InterPro" id="IPR036097">
    <property type="entry name" value="HisK_dim/P_sf"/>
</dbReference>
<dbReference type="PROSITE" id="PS50113">
    <property type="entry name" value="PAC"/>
    <property type="match status" value="1"/>
</dbReference>
<dbReference type="GO" id="GO:0005886">
    <property type="term" value="C:plasma membrane"/>
    <property type="evidence" value="ECO:0007669"/>
    <property type="project" value="UniProtKB-SubCell"/>
</dbReference>
<reference evidence="27" key="2">
    <citation type="submission" date="2020-09" db="EMBL/GenBank/DDBJ databases">
        <authorList>
            <person name="Sun Q."/>
            <person name="Kim S."/>
        </authorList>
    </citation>
    <scope>NUCLEOTIDE SEQUENCE</scope>
    <source>
        <strain evidence="27">KCTC 23077</strain>
    </source>
</reference>
<dbReference type="Proteomes" id="UP000646426">
    <property type="component" value="Unassembled WGS sequence"/>
</dbReference>
<keyword evidence="10" id="KW-0067">ATP-binding</keyword>
<dbReference type="InterPro" id="IPR003660">
    <property type="entry name" value="HAMP_dom"/>
</dbReference>
<dbReference type="Gene3D" id="3.30.450.20">
    <property type="entry name" value="PAS domain"/>
    <property type="match status" value="3"/>
</dbReference>
<dbReference type="PROSITE" id="PS50885">
    <property type="entry name" value="HAMP"/>
    <property type="match status" value="1"/>
</dbReference>
<dbReference type="InterPro" id="IPR003594">
    <property type="entry name" value="HATPase_dom"/>
</dbReference>
<evidence type="ECO:0000313" key="28">
    <source>
        <dbReference type="Proteomes" id="UP000646426"/>
    </source>
</evidence>
<sequence length="1299" mass="142034">MLRHIGLTPRVFIVFVVFAAALLVGLGVLANRSGRESLKAAAMSELLSTAIVREGRIREWVSDQTQAVETMAASPLLAQAVRALATAPAGSAAHREAYATVAGELEARRAVHPGQHQMLGLIDARTGRILVSTMKAAEGVSRAHYPFVTEGRKATYVQSAFLSPLLRRPAMVISTPVKRADGQPVAILAVWNALDEVNSIVRSQSGLHRTDDAYLVNSAGQFVSQPRLLERDVVLRGTARTTSVRQCLQGRRGITVAPDYRRRSAVIVYRWMADQQLCLITKQDLDEILEPAREFGRELAVFGALVLLLASGLALMLARTIVRPVRVMLEGVKRFSAGERDLRLPVEGRDALAQLASEFNGMATTIGERERELRLNAERLEEVVAMRTAALAESEARIRLLLDSTAEAIYGVDGDGHCTFVNRACISLLGYPDASALLGRDMASLLQPVDGLDGGGERPPALHVHRVDRPMHLSEVRLRRADDSALVAQLSAHPMGHGDARIGTVVTFLDISERKRAQRELDRFFSLSLDMLVIISMDGYFKRPNPVWEQVLGYTLDELKSAPFIDFVHPDDMQATLVEAARLAAGEATVSFENRYRAKDGSYRWLLWHATPSLEDGLIYAAASDITRIKDTEAELQRAKEAAEAGSRAKSEFLANMSHEIRTPLNGVLGTVGLLMSTTLDRHQRELARLASASGETLLTIINDILDFAKIEAGKLSLEQLPFDLLQTVEEVSGMTGLQAADKGLDLIVRYPVEVPRQFVGDPGRLRQVLVNLVNNAIKFTERGHVLVDVSVEACTDSVAQLLIQIEDTGIGISPEEQQRLFQKFNQADVSTTRRYGGTGLGLAISHELVRLMEGEIGVRSARGQGSTFWIRVSLPVQQGAATEQVPVDLRGTRVLIVDDNAVNRRVLHEQILQWGMRNGSCASAHEALVALRKAVDDGDPYPIAILDYQMPDIDGEMLARAIKADPVLRDVALIMLTSLGTSDHASTLQELGFAAYLSKPVRQSDLLNALSRARGASSGGGRVEPTRRAPTERGPRDFDGRHVLLVEDNVTNRYIASLMLKDLGCHVDVASDGREALVRLDQSDYDLVFMDCEMPVMDGFEATACIRARVDTVARIPVVAVTAQAMQGDRERCLAAGMDDYITKPVQVRDFRRALERWLPAEPVRRRPPAEEVEGSSLVPAAEEAPPALDPNVVAQLRELAEASDPMLLSQIFEAFQIDTAHRIQTLREASAAADAGLLRRTAHALKGACANIGAARMAELAQTLESLGRLGTVTGCDPLIDELHAAYEQVRAVIDRE</sequence>
<dbReference type="GO" id="GO:0006355">
    <property type="term" value="P:regulation of DNA-templated transcription"/>
    <property type="evidence" value="ECO:0007669"/>
    <property type="project" value="InterPro"/>
</dbReference>
<dbReference type="InterPro" id="IPR013767">
    <property type="entry name" value="PAS_fold"/>
</dbReference>
<evidence type="ECO:0000259" key="21">
    <source>
        <dbReference type="PROSITE" id="PS50109"/>
    </source>
</evidence>
<dbReference type="InterPro" id="IPR003661">
    <property type="entry name" value="HisK_dim/P_dom"/>
</dbReference>
<evidence type="ECO:0000259" key="26">
    <source>
        <dbReference type="PROSITE" id="PS50894"/>
    </source>
</evidence>
<feature type="modified residue" description="Phosphohistidine" evidence="17">
    <location>
        <position position="1245"/>
    </location>
</feature>
<dbReference type="CDD" id="cd00082">
    <property type="entry name" value="HisKA"/>
    <property type="match status" value="1"/>
</dbReference>
<dbReference type="InterPro" id="IPR011006">
    <property type="entry name" value="CheY-like_superfamily"/>
</dbReference>
<feature type="domain" description="Response regulatory" evidence="22">
    <location>
        <begin position="1043"/>
        <end position="1160"/>
    </location>
</feature>
<dbReference type="Gene3D" id="1.10.287.130">
    <property type="match status" value="1"/>
</dbReference>
<evidence type="ECO:0000259" key="24">
    <source>
        <dbReference type="PROSITE" id="PS50113"/>
    </source>
</evidence>
<evidence type="ECO:0000256" key="8">
    <source>
        <dbReference type="ARBA" id="ARBA00022741"/>
    </source>
</evidence>
<proteinExistence type="predicted"/>
<evidence type="ECO:0000259" key="23">
    <source>
        <dbReference type="PROSITE" id="PS50112"/>
    </source>
</evidence>
<evidence type="ECO:0000256" key="20">
    <source>
        <dbReference type="SAM" id="Phobius"/>
    </source>
</evidence>